<feature type="binding site" evidence="8">
    <location>
        <position position="165"/>
    </location>
    <ligand>
        <name>phosphoenolpyruvate</name>
        <dbReference type="ChEBI" id="CHEBI:58702"/>
    </ligand>
</feature>
<keyword evidence="6 8" id="KW-0057">Aromatic amino acid biosynthesis</keyword>
<evidence type="ECO:0000313" key="11">
    <source>
        <dbReference type="Proteomes" id="UP000219412"/>
    </source>
</evidence>
<dbReference type="GO" id="GO:0005737">
    <property type="term" value="C:cytoplasm"/>
    <property type="evidence" value="ECO:0007669"/>
    <property type="project" value="UniProtKB-SubCell"/>
</dbReference>
<feature type="binding site" evidence="8">
    <location>
        <position position="119"/>
    </location>
    <ligand>
        <name>phosphoenolpyruvate</name>
        <dbReference type="ChEBI" id="CHEBI:58702"/>
    </ligand>
</feature>
<dbReference type="InterPro" id="IPR036968">
    <property type="entry name" value="Enolpyruvate_Tfrase_sf"/>
</dbReference>
<evidence type="ECO:0000256" key="7">
    <source>
        <dbReference type="ARBA" id="ARBA00044633"/>
    </source>
</evidence>
<dbReference type="InterPro" id="IPR013792">
    <property type="entry name" value="RNA3'P_cycl/enolpyr_Trfase_a/b"/>
</dbReference>
<dbReference type="PIRSF" id="PIRSF000505">
    <property type="entry name" value="EPSPS"/>
    <property type="match status" value="1"/>
</dbReference>
<dbReference type="EC" id="2.5.1.19" evidence="8"/>
<dbReference type="GO" id="GO:0009423">
    <property type="term" value="P:chorismate biosynthetic process"/>
    <property type="evidence" value="ECO:0007669"/>
    <property type="project" value="UniProtKB-UniRule"/>
</dbReference>
<dbReference type="PANTHER" id="PTHR21090:SF5">
    <property type="entry name" value="PENTAFUNCTIONAL AROM POLYPEPTIDE"/>
    <property type="match status" value="1"/>
</dbReference>
<evidence type="ECO:0000256" key="2">
    <source>
        <dbReference type="ARBA" id="ARBA00009948"/>
    </source>
</evidence>
<keyword evidence="3 8" id="KW-0963">Cytoplasm</keyword>
<evidence type="ECO:0000256" key="4">
    <source>
        <dbReference type="ARBA" id="ARBA00022605"/>
    </source>
</evidence>
<dbReference type="NCBIfam" id="TIGR01356">
    <property type="entry name" value="aroA"/>
    <property type="match status" value="1"/>
</dbReference>
<comment type="function">
    <text evidence="8">Catalyzes the transfer of the enolpyruvyl moiety of phosphoenolpyruvate (PEP) to the 5-hydroxyl of shikimate-3-phosphate (S3P) to produce enolpyruvyl shikimate-3-phosphate and inorganic phosphate.</text>
</comment>
<dbReference type="Proteomes" id="UP000219412">
    <property type="component" value="Unassembled WGS sequence"/>
</dbReference>
<feature type="binding site" evidence="8">
    <location>
        <position position="386"/>
    </location>
    <ligand>
        <name>phosphoenolpyruvate</name>
        <dbReference type="ChEBI" id="CHEBI:58702"/>
    </ligand>
</feature>
<feature type="binding site" evidence="8">
    <location>
        <position position="91"/>
    </location>
    <ligand>
        <name>phosphoenolpyruvate</name>
        <dbReference type="ChEBI" id="CHEBI:58702"/>
    </ligand>
</feature>
<dbReference type="OrthoDB" id="9809920at2"/>
<name>A0A285UAX8_9STAP</name>
<feature type="binding site" evidence="8">
    <location>
        <position position="342"/>
    </location>
    <ligand>
        <name>phosphoenolpyruvate</name>
        <dbReference type="ChEBI" id="CHEBI:58702"/>
    </ligand>
</feature>
<dbReference type="GO" id="GO:0008652">
    <property type="term" value="P:amino acid biosynthetic process"/>
    <property type="evidence" value="ECO:0007669"/>
    <property type="project" value="UniProtKB-KW"/>
</dbReference>
<comment type="subunit">
    <text evidence="8">Monomer.</text>
</comment>
<dbReference type="PROSITE" id="PS00104">
    <property type="entry name" value="EPSP_SYNTHASE_1"/>
    <property type="match status" value="1"/>
</dbReference>
<comment type="pathway">
    <text evidence="1 8">Metabolic intermediate biosynthesis; chorismate biosynthesis; chorismate from D-erythrose 4-phosphate and phosphoenolpyruvate: step 6/7.</text>
</comment>
<keyword evidence="11" id="KW-1185">Reference proteome</keyword>
<dbReference type="HAMAP" id="MF_00210">
    <property type="entry name" value="EPSP_synth"/>
    <property type="match status" value="1"/>
</dbReference>
<dbReference type="PROSITE" id="PS00885">
    <property type="entry name" value="EPSP_SYNTHASE_2"/>
    <property type="match status" value="1"/>
</dbReference>
<dbReference type="InterPro" id="IPR023193">
    <property type="entry name" value="EPSP_synthase_CS"/>
</dbReference>
<feature type="binding site" evidence="8">
    <location>
        <position position="20"/>
    </location>
    <ligand>
        <name>3-phosphoshikimate</name>
        <dbReference type="ChEBI" id="CHEBI:145989"/>
    </ligand>
</feature>
<feature type="active site" description="Proton acceptor" evidence="8">
    <location>
        <position position="311"/>
    </location>
</feature>
<evidence type="ECO:0000256" key="3">
    <source>
        <dbReference type="ARBA" id="ARBA00022490"/>
    </source>
</evidence>
<feature type="binding site" evidence="8">
    <location>
        <position position="19"/>
    </location>
    <ligand>
        <name>3-phosphoshikimate</name>
        <dbReference type="ChEBI" id="CHEBI:145989"/>
    </ligand>
</feature>
<proteinExistence type="inferred from homology"/>
<dbReference type="Pfam" id="PF00275">
    <property type="entry name" value="EPSP_synthase"/>
    <property type="match status" value="1"/>
</dbReference>
<reference evidence="11" key="1">
    <citation type="submission" date="2017-08" db="EMBL/GenBank/DDBJ databases">
        <authorList>
            <person name="Varghese N."/>
            <person name="Submissions S."/>
        </authorList>
    </citation>
    <scope>NUCLEOTIDE SEQUENCE [LARGE SCALE GENOMIC DNA]</scope>
    <source>
        <strain evidence="11">DSM 23173</strain>
    </source>
</reference>
<comment type="catalytic activity">
    <reaction evidence="7">
        <text>3-phosphoshikimate + phosphoenolpyruvate = 5-O-(1-carboxyvinyl)-3-phosphoshikimate + phosphate</text>
        <dbReference type="Rhea" id="RHEA:21256"/>
        <dbReference type="ChEBI" id="CHEBI:43474"/>
        <dbReference type="ChEBI" id="CHEBI:57701"/>
        <dbReference type="ChEBI" id="CHEBI:58702"/>
        <dbReference type="ChEBI" id="CHEBI:145989"/>
        <dbReference type="EC" id="2.5.1.19"/>
    </reaction>
    <physiologicalReaction direction="left-to-right" evidence="7">
        <dbReference type="Rhea" id="RHEA:21257"/>
    </physiologicalReaction>
</comment>
<feature type="binding site" evidence="8">
    <location>
        <position position="19"/>
    </location>
    <ligand>
        <name>phosphoenolpyruvate</name>
        <dbReference type="ChEBI" id="CHEBI:58702"/>
    </ligand>
</feature>
<dbReference type="GO" id="GO:0009073">
    <property type="term" value="P:aromatic amino acid family biosynthetic process"/>
    <property type="evidence" value="ECO:0007669"/>
    <property type="project" value="UniProtKB-KW"/>
</dbReference>
<dbReference type="FunFam" id="3.65.10.10:FF:000005">
    <property type="entry name" value="3-phosphoshikimate 1-carboxyvinyltransferase"/>
    <property type="match status" value="1"/>
</dbReference>
<dbReference type="InterPro" id="IPR006264">
    <property type="entry name" value="EPSP_synthase"/>
</dbReference>
<keyword evidence="4 8" id="KW-0028">Amino-acid biosynthesis</keyword>
<accession>A0A285UAX8</accession>
<feature type="binding site" evidence="8">
    <location>
        <position position="338"/>
    </location>
    <ligand>
        <name>3-phosphoshikimate</name>
        <dbReference type="ChEBI" id="CHEBI:145989"/>
    </ligand>
</feature>
<feature type="binding site" evidence="8">
    <location>
        <position position="311"/>
    </location>
    <ligand>
        <name>3-phosphoshikimate</name>
        <dbReference type="ChEBI" id="CHEBI:145989"/>
    </ligand>
</feature>
<sequence>MKSLLNQKFTGSIQVPGDKSITHRALMMASLAEGTSVIHSPLESEDTFRTSEIMGQLGVEIEREEGRITVTSPGSSNFTAPEEVLYTGNSGTTTRLLMGLIAGIGMDATIEGDSSIAKRPMDRVRTPLGEMGADISLVDGKYPPILMKQSTLKAIEYDMPVASAQVKSAILFAALYAAGETIVHEKIKSRNHTEIMLEQFGVDVEVDGLSIKLKGGQPLKPRDVQVPGDISSAAFLMVLAAITKGSDITIENVSLNETRAGIIDVFKQMNADIEIEETSSEGEAIGNIRIRHSKDLTSFDLSGEIIPRLIDEIPVLAVLGAFGSEPSVIRDALELRYKETDRLRAVIDELKKFGIEFEEFEDGFKVYPLKEVKMTSDSFKGYHDHRIIMMLLVMAVASDTEINIDDTSAINISYPGFIEDLEKLKQAR</sequence>
<dbReference type="RefSeq" id="WP_097038941.1">
    <property type="nucleotide sequence ID" value="NZ_OBQF01000001.1"/>
</dbReference>
<keyword evidence="5 8" id="KW-0808">Transferase</keyword>
<feature type="binding site" evidence="8">
    <location>
        <position position="24"/>
    </location>
    <ligand>
        <name>3-phosphoshikimate</name>
        <dbReference type="ChEBI" id="CHEBI:145989"/>
    </ligand>
</feature>
<feature type="domain" description="Enolpyruvate transferase" evidence="9">
    <location>
        <begin position="7"/>
        <end position="421"/>
    </location>
</feature>
<dbReference type="UniPathway" id="UPA00053">
    <property type="reaction ID" value="UER00089"/>
</dbReference>
<dbReference type="GO" id="GO:0003866">
    <property type="term" value="F:3-phosphoshikimate 1-carboxyvinyltransferase activity"/>
    <property type="evidence" value="ECO:0007669"/>
    <property type="project" value="UniProtKB-UniRule"/>
</dbReference>
<comment type="similarity">
    <text evidence="2 8">Belongs to the EPSP synthase family.</text>
</comment>
<feature type="binding site" evidence="8">
    <location>
        <position position="163"/>
    </location>
    <ligand>
        <name>3-phosphoshikimate</name>
        <dbReference type="ChEBI" id="CHEBI:145989"/>
    </ligand>
</feature>
<evidence type="ECO:0000256" key="8">
    <source>
        <dbReference type="HAMAP-Rule" id="MF_00210"/>
    </source>
</evidence>
<feature type="binding site" evidence="8">
    <location>
        <position position="165"/>
    </location>
    <ligand>
        <name>3-phosphoshikimate</name>
        <dbReference type="ChEBI" id="CHEBI:145989"/>
    </ligand>
</feature>
<gene>
    <name evidence="8" type="primary">aroA</name>
    <name evidence="10" type="ORF">SAMN05878391_0573</name>
</gene>
<evidence type="ECO:0000256" key="6">
    <source>
        <dbReference type="ARBA" id="ARBA00023141"/>
    </source>
</evidence>
<dbReference type="InterPro" id="IPR001986">
    <property type="entry name" value="Enolpyruvate_Tfrase_dom"/>
</dbReference>
<evidence type="ECO:0000256" key="1">
    <source>
        <dbReference type="ARBA" id="ARBA00004811"/>
    </source>
</evidence>
<dbReference type="AlphaFoldDB" id="A0A285UAX8"/>
<evidence type="ECO:0000256" key="5">
    <source>
        <dbReference type="ARBA" id="ARBA00022679"/>
    </source>
</evidence>
<dbReference type="Gene3D" id="3.65.10.10">
    <property type="entry name" value="Enolpyruvate transferase domain"/>
    <property type="match status" value="2"/>
</dbReference>
<protein>
    <recommendedName>
        <fullName evidence="8">3-phosphoshikimate 1-carboxyvinyltransferase</fullName>
        <ecNumber evidence="8">2.5.1.19</ecNumber>
    </recommendedName>
    <alternativeName>
        <fullName evidence="8">5-enolpyruvylshikimate-3-phosphate synthase</fullName>
        <shortName evidence="8">EPSP synthase</shortName>
        <shortName evidence="8">EPSPS</shortName>
    </alternativeName>
</protein>
<dbReference type="EMBL" id="OBQF01000001">
    <property type="protein sequence ID" value="SOC38837.1"/>
    <property type="molecule type" value="Genomic_DNA"/>
</dbReference>
<comment type="caution">
    <text evidence="8">Lacks conserved residue(s) required for the propagation of feature annotation.</text>
</comment>
<evidence type="ECO:0000259" key="9">
    <source>
        <dbReference type="Pfam" id="PF00275"/>
    </source>
</evidence>
<dbReference type="CDD" id="cd01556">
    <property type="entry name" value="EPSP_synthase"/>
    <property type="match status" value="1"/>
</dbReference>
<dbReference type="PANTHER" id="PTHR21090">
    <property type="entry name" value="AROM/DEHYDROQUINATE SYNTHASE"/>
    <property type="match status" value="1"/>
</dbReference>
<comment type="subcellular location">
    <subcellularLocation>
        <location evidence="8">Cytoplasm</location>
    </subcellularLocation>
</comment>
<evidence type="ECO:0000313" key="10">
    <source>
        <dbReference type="EMBL" id="SOC38837.1"/>
    </source>
</evidence>
<organism evidence="10 11">
    <name type="scientific">Salinicoccus kekensis</name>
    <dbReference type="NCBI Taxonomy" id="714307"/>
    <lineage>
        <taxon>Bacteria</taxon>
        <taxon>Bacillati</taxon>
        <taxon>Bacillota</taxon>
        <taxon>Bacilli</taxon>
        <taxon>Bacillales</taxon>
        <taxon>Staphylococcaceae</taxon>
        <taxon>Salinicoccus</taxon>
    </lineage>
</organism>
<dbReference type="SUPFAM" id="SSF55205">
    <property type="entry name" value="EPT/RTPC-like"/>
    <property type="match status" value="1"/>
</dbReference>